<protein>
    <recommendedName>
        <fullName evidence="6">Peptidase family M50</fullName>
    </recommendedName>
</protein>
<dbReference type="RefSeq" id="WP_046136365.1">
    <property type="nucleotide sequence ID" value="NZ_FQVC01000001.1"/>
</dbReference>
<feature type="transmembrane region" description="Helical" evidence="1">
    <location>
        <begin position="173"/>
        <end position="196"/>
    </location>
</feature>
<feature type="transmembrane region" description="Helical" evidence="1">
    <location>
        <begin position="84"/>
        <end position="104"/>
    </location>
</feature>
<feature type="transmembrane region" description="Helical" evidence="1">
    <location>
        <begin position="12"/>
        <end position="33"/>
    </location>
</feature>
<dbReference type="PANTHER" id="PTHR35864:SF1">
    <property type="entry name" value="ZINC METALLOPROTEASE YWHC-RELATED"/>
    <property type="match status" value="1"/>
</dbReference>
<organism evidence="2 4">
    <name type="scientific">Devosia limi DSM 17137</name>
    <dbReference type="NCBI Taxonomy" id="1121477"/>
    <lineage>
        <taxon>Bacteria</taxon>
        <taxon>Pseudomonadati</taxon>
        <taxon>Pseudomonadota</taxon>
        <taxon>Alphaproteobacteria</taxon>
        <taxon>Hyphomicrobiales</taxon>
        <taxon>Devosiaceae</taxon>
        <taxon>Devosia</taxon>
    </lineage>
</organism>
<keyword evidence="1" id="KW-1133">Transmembrane helix</keyword>
<evidence type="ECO:0000256" key="1">
    <source>
        <dbReference type="SAM" id="Phobius"/>
    </source>
</evidence>
<dbReference type="InterPro" id="IPR052348">
    <property type="entry name" value="Metallopeptidase_M50B"/>
</dbReference>
<evidence type="ECO:0000313" key="2">
    <source>
        <dbReference type="EMBL" id="KKB80606.1"/>
    </source>
</evidence>
<dbReference type="PATRIC" id="fig|1121477.3.peg.36"/>
<keyword evidence="1" id="KW-0472">Membrane</keyword>
<dbReference type="Proteomes" id="UP000184533">
    <property type="component" value="Unassembled WGS sequence"/>
</dbReference>
<dbReference type="AlphaFoldDB" id="A0A0F5LE08"/>
<evidence type="ECO:0000313" key="4">
    <source>
        <dbReference type="Proteomes" id="UP000033608"/>
    </source>
</evidence>
<reference evidence="3 5" key="2">
    <citation type="submission" date="2016-11" db="EMBL/GenBank/DDBJ databases">
        <authorList>
            <person name="Jaros S."/>
            <person name="Januszkiewicz K."/>
            <person name="Wedrychowicz H."/>
        </authorList>
    </citation>
    <scope>NUCLEOTIDE SEQUENCE [LARGE SCALE GENOMIC DNA]</scope>
    <source>
        <strain evidence="3 5">DSM 17137</strain>
    </source>
</reference>
<dbReference type="OrthoDB" id="9800627at2"/>
<keyword evidence="4" id="KW-1185">Reference proteome</keyword>
<accession>A0A0F5LE08</accession>
<feature type="transmembrane region" description="Helical" evidence="1">
    <location>
        <begin position="133"/>
        <end position="161"/>
    </location>
</feature>
<dbReference type="EMBL" id="LAJF01000101">
    <property type="protein sequence ID" value="KKB80606.1"/>
    <property type="molecule type" value="Genomic_DNA"/>
</dbReference>
<evidence type="ECO:0008006" key="6">
    <source>
        <dbReference type="Google" id="ProtNLM"/>
    </source>
</evidence>
<evidence type="ECO:0000313" key="3">
    <source>
        <dbReference type="EMBL" id="SHE51320.1"/>
    </source>
</evidence>
<evidence type="ECO:0000313" key="5">
    <source>
        <dbReference type="Proteomes" id="UP000184533"/>
    </source>
</evidence>
<gene>
    <name evidence="3" type="ORF">SAMN02745223_00599</name>
    <name evidence="2" type="ORF">VW29_16470</name>
</gene>
<sequence length="202" mass="21913">MNFLNNLTMEEIVTRVVALLIFAALQGAILAGLARAMGDSRPRHDGRLTLNPFPHLAVLGLAMAVLFRMGWIRPLRYDVNSNRLGRWGLVVIALGGPLLMLSAIPLADLLAPLVQASLPRTAGYVVLYSLQQFQIVCAGSVLLNLLPLPGLIGGTLLEAIWPSAEKRLQKAEPVVLVGLCVLLVLGWVPDFSPVLLDWLRLS</sequence>
<feature type="transmembrane region" description="Helical" evidence="1">
    <location>
        <begin position="53"/>
        <end position="72"/>
    </location>
</feature>
<dbReference type="STRING" id="1121477.SAMN02745223_00599"/>
<proteinExistence type="predicted"/>
<reference evidence="2 4" key="1">
    <citation type="submission" date="2015-03" db="EMBL/GenBank/DDBJ databases">
        <authorList>
            <person name="Hassan Y.I."/>
            <person name="Lepp D."/>
            <person name="Zhou T."/>
        </authorList>
    </citation>
    <scope>NUCLEOTIDE SEQUENCE [LARGE SCALE GENOMIC DNA]</scope>
    <source>
        <strain evidence="2 4">DSM 17137</strain>
    </source>
</reference>
<dbReference type="EMBL" id="FQVC01000001">
    <property type="protein sequence ID" value="SHE51320.1"/>
    <property type="molecule type" value="Genomic_DNA"/>
</dbReference>
<keyword evidence="1" id="KW-0812">Transmembrane</keyword>
<dbReference type="Proteomes" id="UP000033608">
    <property type="component" value="Unassembled WGS sequence"/>
</dbReference>
<name>A0A0F5LE08_9HYPH</name>
<dbReference type="PANTHER" id="PTHR35864">
    <property type="entry name" value="ZINC METALLOPROTEASE MJ0611-RELATED"/>
    <property type="match status" value="1"/>
</dbReference>